<gene>
    <name evidence="1" type="ORF">MCOR_50749</name>
</gene>
<reference evidence="1 2" key="1">
    <citation type="submission" date="2020-06" db="EMBL/GenBank/DDBJ databases">
        <authorList>
            <person name="Li R."/>
            <person name="Bekaert M."/>
        </authorList>
    </citation>
    <scope>NUCLEOTIDE SEQUENCE [LARGE SCALE GENOMIC DNA]</scope>
    <source>
        <strain evidence="2">wild</strain>
    </source>
</reference>
<evidence type="ECO:0000313" key="1">
    <source>
        <dbReference type="EMBL" id="CAC5418303.1"/>
    </source>
</evidence>
<sequence length="159" mass="18180">MTHEGRTLLRETTRIGQCFQLSSCLLNPKDCITHLQKIIEKSQSEVSKQKLRSKLNLLCELMVVNHMPFDLAFEEYIGMLNDSSVGNMNNKRQSFVDALLSESSGIPCMIVNVENSRHLLLLEKSGSESHYRMFKALGEILNKKKKKNLTSCHNNFHIL</sequence>
<accession>A0A6J8EEC7</accession>
<dbReference type="AlphaFoldDB" id="A0A6J8EEC7"/>
<protein>
    <submittedName>
        <fullName evidence="1">Uncharacterized protein</fullName>
    </submittedName>
</protein>
<organism evidence="1 2">
    <name type="scientific">Mytilus coruscus</name>
    <name type="common">Sea mussel</name>
    <dbReference type="NCBI Taxonomy" id="42192"/>
    <lineage>
        <taxon>Eukaryota</taxon>
        <taxon>Metazoa</taxon>
        <taxon>Spiralia</taxon>
        <taxon>Lophotrochozoa</taxon>
        <taxon>Mollusca</taxon>
        <taxon>Bivalvia</taxon>
        <taxon>Autobranchia</taxon>
        <taxon>Pteriomorphia</taxon>
        <taxon>Mytilida</taxon>
        <taxon>Mytiloidea</taxon>
        <taxon>Mytilidae</taxon>
        <taxon>Mytilinae</taxon>
        <taxon>Mytilus</taxon>
    </lineage>
</organism>
<evidence type="ECO:0000313" key="2">
    <source>
        <dbReference type="Proteomes" id="UP000507470"/>
    </source>
</evidence>
<name>A0A6J8EEC7_MYTCO</name>
<dbReference type="OrthoDB" id="6090131at2759"/>
<dbReference type="Proteomes" id="UP000507470">
    <property type="component" value="Unassembled WGS sequence"/>
</dbReference>
<keyword evidence="2" id="KW-1185">Reference proteome</keyword>
<dbReference type="EMBL" id="CACVKT020008908">
    <property type="protein sequence ID" value="CAC5418303.1"/>
    <property type="molecule type" value="Genomic_DNA"/>
</dbReference>
<proteinExistence type="predicted"/>